<feature type="transmembrane region" description="Helical" evidence="4">
    <location>
        <begin position="387"/>
        <end position="407"/>
    </location>
</feature>
<feature type="compositionally biased region" description="Polar residues" evidence="3">
    <location>
        <begin position="10"/>
        <end position="20"/>
    </location>
</feature>
<feature type="region of interest" description="Disordered" evidence="3">
    <location>
        <begin position="1"/>
        <end position="22"/>
    </location>
</feature>
<name>A0A1R1XEJ4_9FUNG</name>
<proteinExistence type="inferred from homology"/>
<protein>
    <submittedName>
        <fullName evidence="6">Putative transporter MCH4</fullName>
    </submittedName>
</protein>
<dbReference type="Proteomes" id="UP000187283">
    <property type="component" value="Unassembled WGS sequence"/>
</dbReference>
<organism evidence="6 7">
    <name type="scientific">Smittium culicis</name>
    <dbReference type="NCBI Taxonomy" id="133412"/>
    <lineage>
        <taxon>Eukaryota</taxon>
        <taxon>Fungi</taxon>
        <taxon>Fungi incertae sedis</taxon>
        <taxon>Zoopagomycota</taxon>
        <taxon>Kickxellomycotina</taxon>
        <taxon>Harpellomycetes</taxon>
        <taxon>Harpellales</taxon>
        <taxon>Legeriomycetaceae</taxon>
        <taxon>Smittium</taxon>
    </lineage>
</organism>
<feature type="domain" description="Major facilitator superfamily (MFS) profile" evidence="5">
    <location>
        <begin position="57"/>
        <end position="449"/>
    </location>
</feature>
<dbReference type="EMBL" id="LSSN01003677">
    <property type="protein sequence ID" value="OMJ13016.1"/>
    <property type="molecule type" value="Genomic_DNA"/>
</dbReference>
<feature type="transmembrane region" description="Helical" evidence="4">
    <location>
        <begin position="96"/>
        <end position="119"/>
    </location>
</feature>
<evidence type="ECO:0000256" key="1">
    <source>
        <dbReference type="ARBA" id="ARBA00004141"/>
    </source>
</evidence>
<feature type="transmembrane region" description="Helical" evidence="4">
    <location>
        <begin position="149"/>
        <end position="172"/>
    </location>
</feature>
<evidence type="ECO:0000313" key="6">
    <source>
        <dbReference type="EMBL" id="OMJ13016.1"/>
    </source>
</evidence>
<comment type="subcellular location">
    <subcellularLocation>
        <location evidence="1">Membrane</location>
        <topology evidence="1">Multi-pass membrane protein</topology>
    </subcellularLocation>
</comment>
<dbReference type="GO" id="GO:0022857">
    <property type="term" value="F:transmembrane transporter activity"/>
    <property type="evidence" value="ECO:0007669"/>
    <property type="project" value="InterPro"/>
</dbReference>
<feature type="transmembrane region" description="Helical" evidence="4">
    <location>
        <begin position="319"/>
        <end position="342"/>
    </location>
</feature>
<feature type="transmembrane region" description="Helical" evidence="4">
    <location>
        <begin position="216"/>
        <end position="237"/>
    </location>
</feature>
<dbReference type="GO" id="GO:0016020">
    <property type="term" value="C:membrane"/>
    <property type="evidence" value="ECO:0007669"/>
    <property type="project" value="UniProtKB-SubCell"/>
</dbReference>
<dbReference type="OrthoDB" id="6499973at2759"/>
<dbReference type="PANTHER" id="PTHR11360">
    <property type="entry name" value="MONOCARBOXYLATE TRANSPORTER"/>
    <property type="match status" value="1"/>
</dbReference>
<feature type="transmembrane region" description="Helical" evidence="4">
    <location>
        <begin position="53"/>
        <end position="76"/>
    </location>
</feature>
<dbReference type="InterPro" id="IPR050327">
    <property type="entry name" value="Proton-linked_MCT"/>
</dbReference>
<accession>A0A1R1XEJ4</accession>
<dbReference type="InterPro" id="IPR011701">
    <property type="entry name" value="MFS"/>
</dbReference>
<dbReference type="Gene3D" id="1.20.1250.20">
    <property type="entry name" value="MFS general substrate transporter like domains"/>
    <property type="match status" value="2"/>
</dbReference>
<evidence type="ECO:0000259" key="5">
    <source>
        <dbReference type="PROSITE" id="PS50850"/>
    </source>
</evidence>
<dbReference type="AlphaFoldDB" id="A0A1R1XEJ4"/>
<feature type="transmembrane region" description="Helical" evidence="4">
    <location>
        <begin position="184"/>
        <end position="204"/>
    </location>
</feature>
<dbReference type="Pfam" id="PF07690">
    <property type="entry name" value="MFS_1"/>
    <property type="match status" value="2"/>
</dbReference>
<feature type="transmembrane region" description="Helical" evidence="4">
    <location>
        <begin position="419"/>
        <end position="440"/>
    </location>
</feature>
<reference evidence="6 7" key="1">
    <citation type="submission" date="2017-01" db="EMBL/GenBank/DDBJ databases">
        <authorList>
            <person name="Mah S.A."/>
            <person name="Swanson W.J."/>
            <person name="Moy G.W."/>
            <person name="Vacquier V.D."/>
        </authorList>
    </citation>
    <scope>NUCLEOTIDE SEQUENCE [LARGE SCALE GENOMIC DNA]</scope>
    <source>
        <strain evidence="6 7">GSMNP</strain>
    </source>
</reference>
<dbReference type="InterPro" id="IPR020846">
    <property type="entry name" value="MFS_dom"/>
</dbReference>
<evidence type="ECO:0000256" key="4">
    <source>
        <dbReference type="SAM" id="Phobius"/>
    </source>
</evidence>
<dbReference type="InterPro" id="IPR036259">
    <property type="entry name" value="MFS_trans_sf"/>
</dbReference>
<keyword evidence="4" id="KW-0472">Membrane</keyword>
<comment type="similarity">
    <text evidence="2">Belongs to the major facilitator superfamily. Monocarboxylate porter (TC 2.A.1.13) family.</text>
</comment>
<evidence type="ECO:0000313" key="7">
    <source>
        <dbReference type="Proteomes" id="UP000187283"/>
    </source>
</evidence>
<feature type="transmembrane region" description="Helical" evidence="4">
    <location>
        <begin position="349"/>
        <end position="367"/>
    </location>
</feature>
<comment type="caution">
    <text evidence="6">The sequence shown here is derived from an EMBL/GenBank/DDBJ whole genome shotgun (WGS) entry which is preliminary data.</text>
</comment>
<feature type="transmembrane region" description="Helical" evidence="4">
    <location>
        <begin position="126"/>
        <end position="143"/>
    </location>
</feature>
<keyword evidence="4" id="KW-0812">Transmembrane</keyword>
<evidence type="ECO:0000256" key="3">
    <source>
        <dbReference type="SAM" id="MobiDB-lite"/>
    </source>
</evidence>
<keyword evidence="4" id="KW-1133">Transmembrane helix</keyword>
<gene>
    <name evidence="6" type="ORF">AYI70_g8766</name>
</gene>
<keyword evidence="7" id="KW-1185">Reference proteome</keyword>
<dbReference type="PROSITE" id="PS50850">
    <property type="entry name" value="MFS"/>
    <property type="match status" value="1"/>
</dbReference>
<feature type="transmembrane region" description="Helical" evidence="4">
    <location>
        <begin position="258"/>
        <end position="282"/>
    </location>
</feature>
<evidence type="ECO:0000256" key="2">
    <source>
        <dbReference type="ARBA" id="ARBA00006727"/>
    </source>
</evidence>
<dbReference type="SUPFAM" id="SSF103473">
    <property type="entry name" value="MFS general substrate transporter"/>
    <property type="match status" value="1"/>
</dbReference>
<dbReference type="PANTHER" id="PTHR11360:SF284">
    <property type="entry name" value="EG:103B4.3 PROTEIN-RELATED"/>
    <property type="match status" value="1"/>
</dbReference>
<sequence length="453" mass="49330">MNTHLDNKSHSSNIDEQLPNNDIGGNKTLTIKEYLSEENLPLPEEDETGLDSAYSYVVLFASFMNFIVIFGCFNAFGIFQEYYLNTQFADKPATDIAWISTIALSVSLSGGIFGSPIIARIGIRRTFILGSIVATLGLALASFSTKSIALLTITQGLVFGFGGSIIINGSILMPSLWFKKHRSLAIGIVSSGSGFGGMVMGPIIETTLRKVGIEWSFRILCFITLAFTLTASIVLKPRASGFKTSSKKIFNFSLLKKPYTIFLCIGGFFAELGYTVLSLYFASTVVSIGQSRSTASNTILAFSAASGISRLASGYYAKWFGPNTTLIFAMTASSILMFSMWLPSKSFPVYYTFFILCGFLCALFFPLGPVMIANNYDVGEVSQVNGVVYLFYGASTLVGNPLLGLMFDKIGNRTSYNSVIIAGGISFLISGIVLFFQRIYSRKYMPNLKTGKI</sequence>